<feature type="transmembrane region" description="Helical" evidence="1">
    <location>
        <begin position="196"/>
        <end position="215"/>
    </location>
</feature>
<keyword evidence="1" id="KW-0472">Membrane</keyword>
<evidence type="ECO:0000313" key="2">
    <source>
        <dbReference type="EMBL" id="RDY60258.1"/>
    </source>
</evidence>
<evidence type="ECO:0000256" key="1">
    <source>
        <dbReference type="SAM" id="Phobius"/>
    </source>
</evidence>
<protein>
    <recommendedName>
        <fullName evidence="4">Ceramidase</fullName>
    </recommendedName>
</protein>
<keyword evidence="3" id="KW-1185">Reference proteome</keyword>
<dbReference type="OrthoDB" id="946254at2"/>
<organism evidence="2 3">
    <name type="scientific">Flagellimonas nanhaiensis</name>
    <dbReference type="NCBI Taxonomy" id="2292706"/>
    <lineage>
        <taxon>Bacteria</taxon>
        <taxon>Pseudomonadati</taxon>
        <taxon>Bacteroidota</taxon>
        <taxon>Flavobacteriia</taxon>
        <taxon>Flavobacteriales</taxon>
        <taxon>Flavobacteriaceae</taxon>
        <taxon>Flagellimonas</taxon>
    </lineage>
</organism>
<feature type="transmembrane region" description="Helical" evidence="1">
    <location>
        <begin position="88"/>
        <end position="107"/>
    </location>
</feature>
<gene>
    <name evidence="2" type="ORF">DX873_09925</name>
</gene>
<keyword evidence="1" id="KW-0812">Transmembrane</keyword>
<feature type="transmembrane region" description="Helical" evidence="1">
    <location>
        <begin position="140"/>
        <end position="158"/>
    </location>
</feature>
<dbReference type="EMBL" id="QTJX01000002">
    <property type="protein sequence ID" value="RDY60258.1"/>
    <property type="molecule type" value="Genomic_DNA"/>
</dbReference>
<feature type="transmembrane region" description="Helical" evidence="1">
    <location>
        <begin position="28"/>
        <end position="45"/>
    </location>
</feature>
<keyword evidence="1" id="KW-1133">Transmembrane helix</keyword>
<feature type="transmembrane region" description="Helical" evidence="1">
    <location>
        <begin position="57"/>
        <end position="76"/>
    </location>
</feature>
<sequence length="238" mass="27819">MLFLQKFPNDSGPIYLETLEGRFPVEPFNTYSNLVFLAIIIYWGIKVYKNPRQHIFLAWVIPVIAISYVGGTIYHATRSHEFWLRLDWMPIMLLCIALMIYFIFKLVAIWWQRILVIVLLLTASVVLRMLPIPASLRISIGYTITALTILFPIGWYLYKTKGEGLLWVVMAFSFFAMAIYFRSIDLSQTSFPMGTHWLWHFFGGVAVHFLIAYIFRDNLLNLPPNSFDNDRDDKRTFG</sequence>
<comment type="caution">
    <text evidence="2">The sequence shown here is derived from an EMBL/GenBank/DDBJ whole genome shotgun (WGS) entry which is preliminary data.</text>
</comment>
<feature type="transmembrane region" description="Helical" evidence="1">
    <location>
        <begin position="114"/>
        <end position="134"/>
    </location>
</feature>
<evidence type="ECO:0000313" key="3">
    <source>
        <dbReference type="Proteomes" id="UP000261828"/>
    </source>
</evidence>
<name>A0A371JRX6_9FLAO</name>
<feature type="transmembrane region" description="Helical" evidence="1">
    <location>
        <begin position="165"/>
        <end position="184"/>
    </location>
</feature>
<proteinExistence type="predicted"/>
<dbReference type="Proteomes" id="UP000261828">
    <property type="component" value="Unassembled WGS sequence"/>
</dbReference>
<evidence type="ECO:0008006" key="4">
    <source>
        <dbReference type="Google" id="ProtNLM"/>
    </source>
</evidence>
<accession>A0A371JRX6</accession>
<dbReference type="AlphaFoldDB" id="A0A371JRX6"/>
<reference evidence="2 3" key="1">
    <citation type="submission" date="2018-08" db="EMBL/GenBank/DDBJ databases">
        <title>Muricauda nanhaiensis sp. nov., isolated from seawater of the South China Sea.</title>
        <authorList>
            <person name="Dang Y."/>
        </authorList>
    </citation>
    <scope>NUCLEOTIDE SEQUENCE [LARGE SCALE GENOMIC DNA]</scope>
    <source>
        <strain evidence="2 3">SM1704</strain>
    </source>
</reference>